<evidence type="ECO:0000313" key="1">
    <source>
        <dbReference type="EMBL" id="KAG0564031.1"/>
    </source>
</evidence>
<dbReference type="Proteomes" id="UP000822688">
    <property type="component" value="Chromosome 8"/>
</dbReference>
<dbReference type="AlphaFoldDB" id="A0A8T0GW96"/>
<organism evidence="1 2">
    <name type="scientific">Ceratodon purpureus</name>
    <name type="common">Fire moss</name>
    <name type="synonym">Dicranum purpureum</name>
    <dbReference type="NCBI Taxonomy" id="3225"/>
    <lineage>
        <taxon>Eukaryota</taxon>
        <taxon>Viridiplantae</taxon>
        <taxon>Streptophyta</taxon>
        <taxon>Embryophyta</taxon>
        <taxon>Bryophyta</taxon>
        <taxon>Bryophytina</taxon>
        <taxon>Bryopsida</taxon>
        <taxon>Dicranidae</taxon>
        <taxon>Pseudoditrichales</taxon>
        <taxon>Ditrichaceae</taxon>
        <taxon>Ceratodon</taxon>
    </lineage>
</organism>
<gene>
    <name evidence="1" type="ORF">KC19_8G077400</name>
</gene>
<dbReference type="EMBL" id="CM026429">
    <property type="protein sequence ID" value="KAG0564031.1"/>
    <property type="molecule type" value="Genomic_DNA"/>
</dbReference>
<reference evidence="1" key="1">
    <citation type="submission" date="2020-06" db="EMBL/GenBank/DDBJ databases">
        <title>WGS assembly of Ceratodon purpureus strain R40.</title>
        <authorList>
            <person name="Carey S.B."/>
            <person name="Jenkins J."/>
            <person name="Shu S."/>
            <person name="Lovell J.T."/>
            <person name="Sreedasyam A."/>
            <person name="Maumus F."/>
            <person name="Tiley G.P."/>
            <person name="Fernandez-Pozo N."/>
            <person name="Barry K."/>
            <person name="Chen C."/>
            <person name="Wang M."/>
            <person name="Lipzen A."/>
            <person name="Daum C."/>
            <person name="Saski C.A."/>
            <person name="Payton A.C."/>
            <person name="Mcbreen J.C."/>
            <person name="Conrad R.E."/>
            <person name="Kollar L.M."/>
            <person name="Olsson S."/>
            <person name="Huttunen S."/>
            <person name="Landis J.B."/>
            <person name="Wickett N.J."/>
            <person name="Johnson M.G."/>
            <person name="Rensing S.A."/>
            <person name="Grimwood J."/>
            <person name="Schmutz J."/>
            <person name="Mcdaniel S.F."/>
        </authorList>
    </citation>
    <scope>NUCLEOTIDE SEQUENCE</scope>
    <source>
        <strain evidence="1">R40</strain>
    </source>
</reference>
<keyword evidence="2" id="KW-1185">Reference proteome</keyword>
<proteinExistence type="predicted"/>
<comment type="caution">
    <text evidence="1">The sequence shown here is derived from an EMBL/GenBank/DDBJ whole genome shotgun (WGS) entry which is preliminary data.</text>
</comment>
<protein>
    <submittedName>
        <fullName evidence="1">Uncharacterized protein</fullName>
    </submittedName>
</protein>
<accession>A0A8T0GW96</accession>
<evidence type="ECO:0000313" key="2">
    <source>
        <dbReference type="Proteomes" id="UP000822688"/>
    </source>
</evidence>
<sequence length="154" mass="16577">MNPNCGINAATRSIQIYTILGAKLAFSVNLATWFKVDHHDISRAPTLPGSLYDMSGVPAPAHAAQIVPNAAKVEEGVDVVHPGPGSGLLVSHRVSNLVLLPPQSRQRIISLHTPPHVPPRVCGSRHLSISMSQGVHDFSQKLAMNYNNASLRRN</sequence>
<name>A0A8T0GW96_CERPU</name>